<dbReference type="RefSeq" id="WP_241571050.1">
    <property type="nucleotide sequence ID" value="NZ_JAKUML010000007.1"/>
</dbReference>
<feature type="domain" description="Enoyl reductase (ER)" evidence="6">
    <location>
        <begin position="75"/>
        <end position="364"/>
    </location>
</feature>
<accession>A0A9X1WWQ3</accession>
<dbReference type="EMBL" id="JAKUML010000007">
    <property type="protein sequence ID" value="MCJ8146355.1"/>
    <property type="molecule type" value="Genomic_DNA"/>
</dbReference>
<proteinExistence type="inferred from homology"/>
<evidence type="ECO:0000256" key="3">
    <source>
        <dbReference type="ARBA" id="ARBA00022723"/>
    </source>
</evidence>
<dbReference type="InterPro" id="IPR020843">
    <property type="entry name" value="ER"/>
</dbReference>
<evidence type="ECO:0000256" key="5">
    <source>
        <dbReference type="ARBA" id="ARBA00023002"/>
    </source>
</evidence>
<dbReference type="Gene3D" id="3.40.50.720">
    <property type="entry name" value="NAD(P)-binding Rossmann-like Domain"/>
    <property type="match status" value="2"/>
</dbReference>
<dbReference type="Pfam" id="PF22725">
    <property type="entry name" value="GFO_IDH_MocA_C3"/>
    <property type="match status" value="1"/>
</dbReference>
<dbReference type="CDD" id="cd08255">
    <property type="entry name" value="2-desacetyl-2-hydroxyethyl_bacteriochlorophyllide_like"/>
    <property type="match status" value="1"/>
</dbReference>
<dbReference type="GO" id="GO:0046872">
    <property type="term" value="F:metal ion binding"/>
    <property type="evidence" value="ECO:0007669"/>
    <property type="project" value="UniProtKB-KW"/>
</dbReference>
<protein>
    <submittedName>
        <fullName evidence="7">Bi-domain-containing oxidoreductase</fullName>
    </submittedName>
</protein>
<reference evidence="7" key="1">
    <citation type="submission" date="2022-02" db="EMBL/GenBank/DDBJ databases">
        <title>Acinetobacter A3.8 sp. nov., isolated from Sediment (Zhairuo Island).</title>
        <authorList>
            <person name="Zheng K."/>
        </authorList>
    </citation>
    <scope>NUCLEOTIDE SEQUENCE</scope>
    <source>
        <strain evidence="7">A3.8</strain>
    </source>
</reference>
<dbReference type="InterPro" id="IPR055170">
    <property type="entry name" value="GFO_IDH_MocA-like_dom"/>
</dbReference>
<dbReference type="Pfam" id="PF01408">
    <property type="entry name" value="GFO_IDH_MocA"/>
    <property type="match status" value="1"/>
</dbReference>
<dbReference type="Proteomes" id="UP001139701">
    <property type="component" value="Unassembled WGS sequence"/>
</dbReference>
<organism evidence="7 8">
    <name type="scientific">Acinetobacter sedimenti</name>
    <dbReference type="NCBI Taxonomy" id="2919922"/>
    <lineage>
        <taxon>Bacteria</taxon>
        <taxon>Pseudomonadati</taxon>
        <taxon>Pseudomonadota</taxon>
        <taxon>Gammaproteobacteria</taxon>
        <taxon>Moraxellales</taxon>
        <taxon>Moraxellaceae</taxon>
        <taxon>Acinetobacter</taxon>
    </lineage>
</organism>
<dbReference type="Pfam" id="PF08240">
    <property type="entry name" value="ADH_N"/>
    <property type="match status" value="1"/>
</dbReference>
<dbReference type="InterPro" id="IPR013154">
    <property type="entry name" value="ADH-like_N"/>
</dbReference>
<keyword evidence="8" id="KW-1185">Reference proteome</keyword>
<dbReference type="PANTHER" id="PTHR43350:SF19">
    <property type="entry name" value="D-GULOSIDE 3-DEHYDROGENASE"/>
    <property type="match status" value="1"/>
</dbReference>
<dbReference type="InterPro" id="IPR011032">
    <property type="entry name" value="GroES-like_sf"/>
</dbReference>
<dbReference type="PANTHER" id="PTHR43350">
    <property type="entry name" value="NAD-DEPENDENT ALCOHOL DEHYDROGENASE"/>
    <property type="match status" value="1"/>
</dbReference>
<dbReference type="InterPro" id="IPR000683">
    <property type="entry name" value="Gfo/Idh/MocA-like_OxRdtase_N"/>
</dbReference>
<keyword evidence="5" id="KW-0560">Oxidoreductase</keyword>
<comment type="caution">
    <text evidence="7">The sequence shown here is derived from an EMBL/GenBank/DDBJ whole genome shotgun (WGS) entry which is preliminary data.</text>
</comment>
<gene>
    <name evidence="7" type="ORF">MKI79_05495</name>
</gene>
<evidence type="ECO:0000256" key="1">
    <source>
        <dbReference type="ARBA" id="ARBA00001947"/>
    </source>
</evidence>
<evidence type="ECO:0000259" key="6">
    <source>
        <dbReference type="SMART" id="SM00829"/>
    </source>
</evidence>
<dbReference type="InterPro" id="IPR013149">
    <property type="entry name" value="ADH-like_C"/>
</dbReference>
<evidence type="ECO:0000256" key="2">
    <source>
        <dbReference type="ARBA" id="ARBA00008072"/>
    </source>
</evidence>
<dbReference type="Gene3D" id="3.90.180.10">
    <property type="entry name" value="Medium-chain alcohol dehydrogenases, catalytic domain"/>
    <property type="match status" value="2"/>
</dbReference>
<dbReference type="SMART" id="SM00829">
    <property type="entry name" value="PKS_ER"/>
    <property type="match status" value="1"/>
</dbReference>
<sequence>MKQILQDMANGGTTVTEAPVPQCSKGHLLISTTTSLISAGTERMLVGFGKASLIDKARQQPEKVKMVLEKVQTDGLLTTYDAVKSKLAQPLALGYCNVGIVHEVGANVDDFQVGDRVVSNGPHADMVKVPKNLCAKIPDNVSDESASFAVVASIGLQGIRLAQPTLGESFVVTGAGLIGLLTIQMLRANGCRVLAIDFDQSKLDLAKQFGAEICNPGKGEDPVAVGLAFSRGVGVDGVIITASTKVSDPVIQAARMSRKRGRIILVGVTGLELNRADFYEKELSFQVSCSYGPGRYDSEYEDKGNDYPLGFVRWTEQRNFVAVLDMMAAGTLNVEPLITARFEFEDAPKAYDALTEDKSGLGLLLKYNSPVETRLEKRVVLRPISIEAQNAVVGFIGAGNYASRILIPAFKKASSQLHTIVTSGGINGVIHGEKTGFAEASTDIDALLNNKDINTVAIATRHNSHAYFVERVLSAGKNVFVEKPLALTVEEIEKIESVYNQNIQNNQYARVMVGFNRRFSPQVQKIKTLLDTVKEPKSFIMTMNAGAIPADHWTQDNAVGGGRIIGEACHFIDLMRFLAGSKIVSIQARRMGETDAVQVLEDKASITLGFEDGSFGTIFYLANGASSFPKERVEVFTAGRVLQLDNFRKLKAFGWPGFNKMNLWRQDKGQDACAAVFVDSIRDGKEAPIPADEIFEVARVTIQVAEILRAQT</sequence>
<evidence type="ECO:0000256" key="4">
    <source>
        <dbReference type="ARBA" id="ARBA00022833"/>
    </source>
</evidence>
<evidence type="ECO:0000313" key="7">
    <source>
        <dbReference type="EMBL" id="MCJ8146355.1"/>
    </source>
</evidence>
<dbReference type="SUPFAM" id="SSF51735">
    <property type="entry name" value="NAD(P)-binding Rossmann-fold domains"/>
    <property type="match status" value="2"/>
</dbReference>
<dbReference type="GO" id="GO:0016491">
    <property type="term" value="F:oxidoreductase activity"/>
    <property type="evidence" value="ECO:0007669"/>
    <property type="project" value="UniProtKB-KW"/>
</dbReference>
<dbReference type="GO" id="GO:0000166">
    <property type="term" value="F:nucleotide binding"/>
    <property type="evidence" value="ECO:0007669"/>
    <property type="project" value="InterPro"/>
</dbReference>
<dbReference type="AlphaFoldDB" id="A0A9X1WWQ3"/>
<dbReference type="InterPro" id="IPR036291">
    <property type="entry name" value="NAD(P)-bd_dom_sf"/>
</dbReference>
<keyword evidence="3" id="KW-0479">Metal-binding</keyword>
<comment type="similarity">
    <text evidence="2">Belongs to the zinc-containing alcohol dehydrogenase family.</text>
</comment>
<dbReference type="Gene3D" id="3.30.360.10">
    <property type="entry name" value="Dihydrodipicolinate Reductase, domain 2"/>
    <property type="match status" value="1"/>
</dbReference>
<keyword evidence="4" id="KW-0862">Zinc</keyword>
<dbReference type="SUPFAM" id="SSF50129">
    <property type="entry name" value="GroES-like"/>
    <property type="match status" value="1"/>
</dbReference>
<dbReference type="SUPFAM" id="SSF55347">
    <property type="entry name" value="Glyceraldehyde-3-phosphate dehydrogenase-like, C-terminal domain"/>
    <property type="match status" value="1"/>
</dbReference>
<name>A0A9X1WWQ3_9GAMM</name>
<comment type="cofactor">
    <cofactor evidence="1">
        <name>Zn(2+)</name>
        <dbReference type="ChEBI" id="CHEBI:29105"/>
    </cofactor>
</comment>
<dbReference type="Pfam" id="PF00107">
    <property type="entry name" value="ADH_zinc_N"/>
    <property type="match status" value="1"/>
</dbReference>
<evidence type="ECO:0000313" key="8">
    <source>
        <dbReference type="Proteomes" id="UP001139701"/>
    </source>
</evidence>